<evidence type="ECO:0000313" key="1">
    <source>
        <dbReference type="EMBL" id="TGO05218.1"/>
    </source>
</evidence>
<dbReference type="Proteomes" id="UP000297318">
    <property type="component" value="Unassembled WGS sequence"/>
</dbReference>
<sequence>MSTSSAPHTVVLLRRVPERIGAVLALFSPDPRTVQDVPGDRVTTTVNGHAITVALTPAPLRSDHLTYALAQSPTKQLLADAVAGHAAHVSFTYEGDDLRGAQPTLTVLTAYVADAEDGLAVFVPATDQLTTDVLYAGEAASTPALTWFNTMAARLDATTSIAHTIGLARLTGSEIQLRSTALSPGEAFRDLREGVAAALDAGAELRAGDGLALGGVHHVLTPGASVIGMGDVLDVVPGPPEAEPRRRGWFRR</sequence>
<accession>A0A4Z1E2K0</accession>
<dbReference type="OrthoDB" id="4827574at2"/>
<dbReference type="AlphaFoldDB" id="A0A4Z1E2K0"/>
<protein>
    <recommendedName>
        <fullName evidence="3">DUF4261 domain-containing protein</fullName>
    </recommendedName>
</protein>
<organism evidence="1 2">
    <name type="scientific">Serinibacter arcticus</name>
    <dbReference type="NCBI Taxonomy" id="1655435"/>
    <lineage>
        <taxon>Bacteria</taxon>
        <taxon>Bacillati</taxon>
        <taxon>Actinomycetota</taxon>
        <taxon>Actinomycetes</taxon>
        <taxon>Micrococcales</taxon>
        <taxon>Beutenbergiaceae</taxon>
        <taxon>Serinibacter</taxon>
    </lineage>
</organism>
<reference evidence="1 2" key="1">
    <citation type="submission" date="2018-11" db="EMBL/GenBank/DDBJ databases">
        <title>Complete genome sequencing of the Actinobacteria Serinibacter sp. K3-2.</title>
        <authorList>
            <person name="Rakitin A.L."/>
            <person name="Beletsky A.V."/>
            <person name="Mardanov A.V."/>
            <person name="Ravin N.V."/>
            <person name="Gromova A.S."/>
            <person name="Filippova S.N."/>
            <person name="Gal'Chenko V.F."/>
        </authorList>
    </citation>
    <scope>NUCLEOTIDE SEQUENCE [LARGE SCALE GENOMIC DNA]</scope>
    <source>
        <strain evidence="1 2">K3-2</strain>
    </source>
</reference>
<evidence type="ECO:0000313" key="2">
    <source>
        <dbReference type="Proteomes" id="UP000297318"/>
    </source>
</evidence>
<comment type="caution">
    <text evidence="1">The sequence shown here is derived from an EMBL/GenBank/DDBJ whole genome shotgun (WGS) entry which is preliminary data.</text>
</comment>
<name>A0A4Z1E2K0_9MICO</name>
<dbReference type="EMBL" id="RHPJ01000002">
    <property type="protein sequence ID" value="TGO05218.1"/>
    <property type="molecule type" value="Genomic_DNA"/>
</dbReference>
<dbReference type="RefSeq" id="WP_135849255.1">
    <property type="nucleotide sequence ID" value="NZ_RHPJ01000002.1"/>
</dbReference>
<gene>
    <name evidence="1" type="ORF">SERN_1222</name>
</gene>
<proteinExistence type="predicted"/>
<keyword evidence="2" id="KW-1185">Reference proteome</keyword>
<evidence type="ECO:0008006" key="3">
    <source>
        <dbReference type="Google" id="ProtNLM"/>
    </source>
</evidence>